<evidence type="ECO:0000313" key="10">
    <source>
        <dbReference type="Proteomes" id="UP001144372"/>
    </source>
</evidence>
<evidence type="ECO:0000256" key="4">
    <source>
        <dbReference type="ARBA" id="ARBA00022801"/>
    </source>
</evidence>
<keyword evidence="2" id="KW-1003">Cell membrane</keyword>
<dbReference type="SUPFAM" id="SSF48317">
    <property type="entry name" value="Acid phosphatase/Vanadium-dependent haloperoxidase"/>
    <property type="match status" value="1"/>
</dbReference>
<feature type="domain" description="Phosphatidic acid phosphatase type 2/haloperoxidase" evidence="8">
    <location>
        <begin position="90"/>
        <end position="203"/>
    </location>
</feature>
<evidence type="ECO:0000256" key="6">
    <source>
        <dbReference type="ARBA" id="ARBA00023136"/>
    </source>
</evidence>
<evidence type="ECO:0000313" key="9">
    <source>
        <dbReference type="EMBL" id="GLI32645.1"/>
    </source>
</evidence>
<gene>
    <name evidence="9" type="ORF">DAMNIGENAA_00780</name>
</gene>
<dbReference type="PANTHER" id="PTHR14969">
    <property type="entry name" value="SPHINGOSINE-1-PHOSPHATE PHOSPHOHYDROLASE"/>
    <property type="match status" value="1"/>
</dbReference>
<dbReference type="Pfam" id="PF01569">
    <property type="entry name" value="PAP2"/>
    <property type="match status" value="1"/>
</dbReference>
<feature type="transmembrane region" description="Helical" evidence="7">
    <location>
        <begin position="133"/>
        <end position="159"/>
    </location>
</feature>
<comment type="caution">
    <text evidence="9">The sequence shown here is derived from an EMBL/GenBank/DDBJ whole genome shotgun (WGS) entry which is preliminary data.</text>
</comment>
<comment type="subcellular location">
    <subcellularLocation>
        <location evidence="1">Cell membrane</location>
        <topology evidence="1">Multi-pass membrane protein</topology>
    </subcellularLocation>
</comment>
<keyword evidence="6 7" id="KW-0472">Membrane</keyword>
<feature type="transmembrane region" description="Helical" evidence="7">
    <location>
        <begin position="57"/>
        <end position="78"/>
    </location>
</feature>
<dbReference type="Proteomes" id="UP001144372">
    <property type="component" value="Unassembled WGS sequence"/>
</dbReference>
<dbReference type="GO" id="GO:0005886">
    <property type="term" value="C:plasma membrane"/>
    <property type="evidence" value="ECO:0007669"/>
    <property type="project" value="UniProtKB-SubCell"/>
</dbReference>
<organism evidence="9 10">
    <name type="scientific">Desulforhabdus amnigena</name>
    <dbReference type="NCBI Taxonomy" id="40218"/>
    <lineage>
        <taxon>Bacteria</taxon>
        <taxon>Pseudomonadati</taxon>
        <taxon>Thermodesulfobacteriota</taxon>
        <taxon>Syntrophobacteria</taxon>
        <taxon>Syntrophobacterales</taxon>
        <taxon>Syntrophobacteraceae</taxon>
        <taxon>Desulforhabdus</taxon>
    </lineage>
</organism>
<dbReference type="GO" id="GO:0016787">
    <property type="term" value="F:hydrolase activity"/>
    <property type="evidence" value="ECO:0007669"/>
    <property type="project" value="UniProtKB-KW"/>
</dbReference>
<feature type="transmembrane region" description="Helical" evidence="7">
    <location>
        <begin position="165"/>
        <end position="196"/>
    </location>
</feature>
<evidence type="ECO:0000256" key="3">
    <source>
        <dbReference type="ARBA" id="ARBA00022692"/>
    </source>
</evidence>
<reference evidence="9" key="1">
    <citation type="submission" date="2022-12" db="EMBL/GenBank/DDBJ databases">
        <title>Reference genome sequencing for broad-spectrum identification of bacterial and archaeal isolates by mass spectrometry.</title>
        <authorList>
            <person name="Sekiguchi Y."/>
            <person name="Tourlousse D.M."/>
        </authorList>
    </citation>
    <scope>NUCLEOTIDE SEQUENCE</scope>
    <source>
        <strain evidence="9">ASRB1</strain>
    </source>
</reference>
<keyword evidence="3 7" id="KW-0812">Transmembrane</keyword>
<evidence type="ECO:0000256" key="5">
    <source>
        <dbReference type="ARBA" id="ARBA00022989"/>
    </source>
</evidence>
<dbReference type="InterPro" id="IPR000326">
    <property type="entry name" value="PAP2/HPO"/>
</dbReference>
<name>A0A9W6FSW8_9BACT</name>
<evidence type="ECO:0000259" key="8">
    <source>
        <dbReference type="SMART" id="SM00014"/>
    </source>
</evidence>
<dbReference type="EMBL" id="BSDR01000001">
    <property type="protein sequence ID" value="GLI32645.1"/>
    <property type="molecule type" value="Genomic_DNA"/>
</dbReference>
<dbReference type="AlphaFoldDB" id="A0A9W6FSW8"/>
<dbReference type="PANTHER" id="PTHR14969:SF62">
    <property type="entry name" value="DECAPRENYLPHOSPHORYL-5-PHOSPHORIBOSE PHOSPHATASE RV3807C-RELATED"/>
    <property type="match status" value="1"/>
</dbReference>
<sequence length="225" mass="26169">MIQYLMDLFKDHKYSKNILFSLGLVILFCVFSYYFIDKPVAIYFKSSNYNVFGLFDFITKFGVSTWYLVISFCAFLFYRYVINNKIYSNQALFVFLSIAVSGLLADLIKLVFGRYRPNMFFDKGLYDFTFFKAKYAFNSFPSGHANTITALTLALYFLYPTYRNIYIIVAISVILSRLVLCSHFVSDVVFGAYLAILTTLYLRNYFDEKGIPLLSERIGKMENTA</sequence>
<feature type="transmembrane region" description="Helical" evidence="7">
    <location>
        <begin position="90"/>
        <end position="112"/>
    </location>
</feature>
<dbReference type="InterPro" id="IPR036938">
    <property type="entry name" value="PAP2/HPO_sf"/>
</dbReference>
<keyword evidence="4" id="KW-0378">Hydrolase</keyword>
<keyword evidence="5 7" id="KW-1133">Transmembrane helix</keyword>
<evidence type="ECO:0000256" key="1">
    <source>
        <dbReference type="ARBA" id="ARBA00004651"/>
    </source>
</evidence>
<proteinExistence type="predicted"/>
<evidence type="ECO:0000256" key="7">
    <source>
        <dbReference type="SAM" id="Phobius"/>
    </source>
</evidence>
<protein>
    <submittedName>
        <fullName evidence="9">Phosphatidylglycerophosphatase B</fullName>
    </submittedName>
</protein>
<feature type="transmembrane region" description="Helical" evidence="7">
    <location>
        <begin position="18"/>
        <end position="36"/>
    </location>
</feature>
<dbReference type="SMART" id="SM00014">
    <property type="entry name" value="acidPPc"/>
    <property type="match status" value="1"/>
</dbReference>
<evidence type="ECO:0000256" key="2">
    <source>
        <dbReference type="ARBA" id="ARBA00022475"/>
    </source>
</evidence>
<keyword evidence="10" id="KW-1185">Reference proteome</keyword>
<accession>A0A9W6FSW8</accession>
<dbReference type="Gene3D" id="1.20.144.10">
    <property type="entry name" value="Phosphatidic acid phosphatase type 2/haloperoxidase"/>
    <property type="match status" value="2"/>
</dbReference>